<feature type="transmembrane region" description="Helical" evidence="6">
    <location>
        <begin position="131"/>
        <end position="153"/>
    </location>
</feature>
<dbReference type="InterPro" id="IPR050598">
    <property type="entry name" value="AminoAcid_Transporter"/>
</dbReference>
<comment type="subcellular location">
    <subcellularLocation>
        <location evidence="1">Membrane</location>
        <topology evidence="1">Multi-pass membrane protein</topology>
    </subcellularLocation>
</comment>
<evidence type="ECO:0000256" key="2">
    <source>
        <dbReference type="ARBA" id="ARBA00022692"/>
    </source>
</evidence>
<protein>
    <submittedName>
        <fullName evidence="7">Amino acid transporter-like protein</fullName>
    </submittedName>
</protein>
<evidence type="ECO:0000313" key="7">
    <source>
        <dbReference type="EMBL" id="TFK47127.1"/>
    </source>
</evidence>
<feature type="compositionally biased region" description="Basic and acidic residues" evidence="5">
    <location>
        <begin position="566"/>
        <end position="581"/>
    </location>
</feature>
<dbReference type="PANTHER" id="PTHR11785:SF353">
    <property type="entry name" value="METHIONINE TRANSPORTER (EUROFUNG)"/>
    <property type="match status" value="1"/>
</dbReference>
<organism evidence="7 8">
    <name type="scientific">Heliocybe sulcata</name>
    <dbReference type="NCBI Taxonomy" id="5364"/>
    <lineage>
        <taxon>Eukaryota</taxon>
        <taxon>Fungi</taxon>
        <taxon>Dikarya</taxon>
        <taxon>Basidiomycota</taxon>
        <taxon>Agaricomycotina</taxon>
        <taxon>Agaricomycetes</taxon>
        <taxon>Gloeophyllales</taxon>
        <taxon>Gloeophyllaceae</taxon>
        <taxon>Heliocybe</taxon>
    </lineage>
</organism>
<accession>A0A5C3MQF6</accession>
<dbReference type="Gene3D" id="1.20.1740.10">
    <property type="entry name" value="Amino acid/polyamine transporter I"/>
    <property type="match status" value="1"/>
</dbReference>
<feature type="transmembrane region" description="Helical" evidence="6">
    <location>
        <begin position="385"/>
        <end position="407"/>
    </location>
</feature>
<keyword evidence="2 6" id="KW-0812">Transmembrane</keyword>
<dbReference type="Pfam" id="PF13520">
    <property type="entry name" value="AA_permease_2"/>
    <property type="match status" value="1"/>
</dbReference>
<keyword evidence="4 6" id="KW-0472">Membrane</keyword>
<dbReference type="OrthoDB" id="5982228at2759"/>
<feature type="region of interest" description="Disordered" evidence="5">
    <location>
        <begin position="549"/>
        <end position="581"/>
    </location>
</feature>
<dbReference type="STRING" id="5364.A0A5C3MQF6"/>
<dbReference type="GO" id="GO:0016020">
    <property type="term" value="C:membrane"/>
    <property type="evidence" value="ECO:0007669"/>
    <property type="project" value="UniProtKB-SubCell"/>
</dbReference>
<dbReference type="AlphaFoldDB" id="A0A5C3MQF6"/>
<evidence type="ECO:0000256" key="6">
    <source>
        <dbReference type="SAM" id="Phobius"/>
    </source>
</evidence>
<evidence type="ECO:0000256" key="3">
    <source>
        <dbReference type="ARBA" id="ARBA00022989"/>
    </source>
</evidence>
<feature type="transmembrane region" description="Helical" evidence="6">
    <location>
        <begin position="478"/>
        <end position="501"/>
    </location>
</feature>
<feature type="transmembrane region" description="Helical" evidence="6">
    <location>
        <begin position="413"/>
        <end position="429"/>
    </location>
</feature>
<proteinExistence type="predicted"/>
<reference evidence="7 8" key="1">
    <citation type="journal article" date="2019" name="Nat. Ecol. Evol.">
        <title>Megaphylogeny resolves global patterns of mushroom evolution.</title>
        <authorList>
            <person name="Varga T."/>
            <person name="Krizsan K."/>
            <person name="Foldi C."/>
            <person name="Dima B."/>
            <person name="Sanchez-Garcia M."/>
            <person name="Sanchez-Ramirez S."/>
            <person name="Szollosi G.J."/>
            <person name="Szarkandi J.G."/>
            <person name="Papp V."/>
            <person name="Albert L."/>
            <person name="Andreopoulos W."/>
            <person name="Angelini C."/>
            <person name="Antonin V."/>
            <person name="Barry K.W."/>
            <person name="Bougher N.L."/>
            <person name="Buchanan P."/>
            <person name="Buyck B."/>
            <person name="Bense V."/>
            <person name="Catcheside P."/>
            <person name="Chovatia M."/>
            <person name="Cooper J."/>
            <person name="Damon W."/>
            <person name="Desjardin D."/>
            <person name="Finy P."/>
            <person name="Geml J."/>
            <person name="Haridas S."/>
            <person name="Hughes K."/>
            <person name="Justo A."/>
            <person name="Karasinski D."/>
            <person name="Kautmanova I."/>
            <person name="Kiss B."/>
            <person name="Kocsube S."/>
            <person name="Kotiranta H."/>
            <person name="LaButti K.M."/>
            <person name="Lechner B.E."/>
            <person name="Liimatainen K."/>
            <person name="Lipzen A."/>
            <person name="Lukacs Z."/>
            <person name="Mihaltcheva S."/>
            <person name="Morgado L.N."/>
            <person name="Niskanen T."/>
            <person name="Noordeloos M.E."/>
            <person name="Ohm R.A."/>
            <person name="Ortiz-Santana B."/>
            <person name="Ovrebo C."/>
            <person name="Racz N."/>
            <person name="Riley R."/>
            <person name="Savchenko A."/>
            <person name="Shiryaev A."/>
            <person name="Soop K."/>
            <person name="Spirin V."/>
            <person name="Szebenyi C."/>
            <person name="Tomsovsky M."/>
            <person name="Tulloss R.E."/>
            <person name="Uehling J."/>
            <person name="Grigoriev I.V."/>
            <person name="Vagvolgyi C."/>
            <person name="Papp T."/>
            <person name="Martin F.M."/>
            <person name="Miettinen O."/>
            <person name="Hibbett D.S."/>
            <person name="Nagy L.G."/>
        </authorList>
    </citation>
    <scope>NUCLEOTIDE SEQUENCE [LARGE SCALE GENOMIC DNA]</scope>
    <source>
        <strain evidence="7 8">OMC1185</strain>
    </source>
</reference>
<sequence length="581" mass="62709">MGLLSSLKPQGDVAVVSTKSLEGGSVEDVSGFKQDEKGAPVEKVSPLGYDVGWFGILFINCSQMIGTGIFSTPGTILSLVGSVGLSLMYWLIGVLIAAAGLAIYMELGCMFPNRSGAEVVYLEQAYPRPKYFFPAAFAVFSVLLSFSSSNAIVLGQYLYSAGGVEPTDWQTKGLAIAGMSVVIFVSLISNKFAMRVSNVIAAAKLITLTFVAITGLVVLGGHTSIQDPRANFHRVWDGTSRNGNAYANALVKINFSFSGYTNAFNVMAEIKDPVRKMNVAAPVSLAIVSVLYNLANIAYLAVIPKDEMASSAQLTAAVFFQRVFGYSAGARVLPPLVAISAFGNMLSDTIAGSRVIRECARQGILPYPAFWSSTRPFGTPLAPLLLKYGLTILVILACPTGDAFNFVVDIQSYPYQIFALACTVGLFILRRRRHSQGITRVEFECWNIAALFSILVNIFLLVMPWYPPEGGADGGDVSFWYATYCVVGLGIMGACGVYYVLWVKVLPYFGGYQIRQEVIQLPDGARTHHLVKVPDAELAEWDAVHDEEGNIIPQGGDSGENEEKLDDQKDGEGLDVDINKA</sequence>
<keyword evidence="8" id="KW-1185">Reference proteome</keyword>
<evidence type="ECO:0000313" key="8">
    <source>
        <dbReference type="Proteomes" id="UP000305948"/>
    </source>
</evidence>
<feature type="transmembrane region" description="Helical" evidence="6">
    <location>
        <begin position="173"/>
        <end position="193"/>
    </location>
</feature>
<dbReference type="EMBL" id="ML213525">
    <property type="protein sequence ID" value="TFK47127.1"/>
    <property type="molecule type" value="Genomic_DNA"/>
</dbReference>
<feature type="transmembrane region" description="Helical" evidence="6">
    <location>
        <begin position="441"/>
        <end position="466"/>
    </location>
</feature>
<evidence type="ECO:0000256" key="5">
    <source>
        <dbReference type="SAM" id="MobiDB-lite"/>
    </source>
</evidence>
<keyword evidence="3 6" id="KW-1133">Transmembrane helix</keyword>
<dbReference type="Proteomes" id="UP000305948">
    <property type="component" value="Unassembled WGS sequence"/>
</dbReference>
<dbReference type="InterPro" id="IPR002293">
    <property type="entry name" value="AA/rel_permease1"/>
</dbReference>
<feature type="transmembrane region" description="Helical" evidence="6">
    <location>
        <begin position="76"/>
        <end position="104"/>
    </location>
</feature>
<evidence type="ECO:0000256" key="1">
    <source>
        <dbReference type="ARBA" id="ARBA00004141"/>
    </source>
</evidence>
<feature type="transmembrane region" description="Helical" evidence="6">
    <location>
        <begin position="51"/>
        <end position="70"/>
    </location>
</feature>
<name>A0A5C3MQF6_9AGAM</name>
<dbReference type="FunFam" id="1.20.1740.10:FF:000025">
    <property type="entry name" value="High-affinity methionine permease"/>
    <property type="match status" value="1"/>
</dbReference>
<gene>
    <name evidence="7" type="ORF">OE88DRAFT_1666419</name>
</gene>
<feature type="transmembrane region" description="Helical" evidence="6">
    <location>
        <begin position="205"/>
        <end position="225"/>
    </location>
</feature>
<evidence type="ECO:0000256" key="4">
    <source>
        <dbReference type="ARBA" id="ARBA00023136"/>
    </source>
</evidence>
<feature type="transmembrane region" description="Helical" evidence="6">
    <location>
        <begin position="279"/>
        <end position="303"/>
    </location>
</feature>
<dbReference type="PANTHER" id="PTHR11785">
    <property type="entry name" value="AMINO ACID TRANSPORTER"/>
    <property type="match status" value="1"/>
</dbReference>
<dbReference type="GO" id="GO:0015179">
    <property type="term" value="F:L-amino acid transmembrane transporter activity"/>
    <property type="evidence" value="ECO:0007669"/>
    <property type="project" value="TreeGrafter"/>
</dbReference>